<dbReference type="InterPro" id="IPR051948">
    <property type="entry name" value="Hsp70_co-chaperone_J-domain"/>
</dbReference>
<dbReference type="InterPro" id="IPR001623">
    <property type="entry name" value="DnaJ_domain"/>
</dbReference>
<dbReference type="SUPFAM" id="SSF46565">
    <property type="entry name" value="Chaperone J-domain"/>
    <property type="match status" value="1"/>
</dbReference>
<evidence type="ECO:0000259" key="2">
    <source>
        <dbReference type="PROSITE" id="PS50076"/>
    </source>
</evidence>
<dbReference type="GO" id="GO:0036503">
    <property type="term" value="P:ERAD pathway"/>
    <property type="evidence" value="ECO:0007669"/>
    <property type="project" value="TreeGrafter"/>
</dbReference>
<evidence type="ECO:0000313" key="4">
    <source>
        <dbReference type="Proteomes" id="UP000654370"/>
    </source>
</evidence>
<dbReference type="EMBL" id="JAEPQZ010000001">
    <property type="protein sequence ID" value="KAG2185701.1"/>
    <property type="molecule type" value="Genomic_DNA"/>
</dbReference>
<gene>
    <name evidence="3" type="ORF">INT43_002136</name>
</gene>
<evidence type="ECO:0000313" key="3">
    <source>
        <dbReference type="EMBL" id="KAG2185701.1"/>
    </source>
</evidence>
<keyword evidence="1" id="KW-0143">Chaperone</keyword>
<organism evidence="3 4">
    <name type="scientific">Mortierella isabellina</name>
    <name type="common">Filamentous fungus</name>
    <name type="synonym">Umbelopsis isabellina</name>
    <dbReference type="NCBI Taxonomy" id="91625"/>
    <lineage>
        <taxon>Eukaryota</taxon>
        <taxon>Fungi</taxon>
        <taxon>Fungi incertae sedis</taxon>
        <taxon>Mucoromycota</taxon>
        <taxon>Mucoromycotina</taxon>
        <taxon>Umbelopsidomycetes</taxon>
        <taxon>Umbelopsidales</taxon>
        <taxon>Umbelopsidaceae</taxon>
        <taxon>Umbelopsis</taxon>
    </lineage>
</organism>
<evidence type="ECO:0000256" key="1">
    <source>
        <dbReference type="ARBA" id="ARBA00023186"/>
    </source>
</evidence>
<dbReference type="PRINTS" id="PR00625">
    <property type="entry name" value="JDOMAIN"/>
</dbReference>
<protein>
    <recommendedName>
        <fullName evidence="2">J domain-containing protein</fullName>
    </recommendedName>
</protein>
<dbReference type="OrthoDB" id="10250354at2759"/>
<comment type="caution">
    <text evidence="3">The sequence shown here is derived from an EMBL/GenBank/DDBJ whole genome shotgun (WGS) entry which is preliminary data.</text>
</comment>
<dbReference type="Gene3D" id="1.10.287.110">
    <property type="entry name" value="DnaJ domain"/>
    <property type="match status" value="1"/>
</dbReference>
<name>A0A8H7Q6N4_MORIS</name>
<dbReference type="Proteomes" id="UP000654370">
    <property type="component" value="Unassembled WGS sequence"/>
</dbReference>
<dbReference type="SMART" id="SM00271">
    <property type="entry name" value="DnaJ"/>
    <property type="match status" value="1"/>
</dbReference>
<accession>A0A8H7Q6N4</accession>
<dbReference type="AlphaFoldDB" id="A0A8H7Q6N4"/>
<dbReference type="GO" id="GO:0005783">
    <property type="term" value="C:endoplasmic reticulum"/>
    <property type="evidence" value="ECO:0007669"/>
    <property type="project" value="TreeGrafter"/>
</dbReference>
<dbReference type="GO" id="GO:0051787">
    <property type="term" value="F:misfolded protein binding"/>
    <property type="evidence" value="ECO:0007669"/>
    <property type="project" value="TreeGrafter"/>
</dbReference>
<reference evidence="3" key="1">
    <citation type="submission" date="2020-12" db="EMBL/GenBank/DDBJ databases">
        <title>Metabolic potential, ecology and presence of endohyphal bacteria is reflected in genomic diversity of Mucoromycotina.</title>
        <authorList>
            <person name="Muszewska A."/>
            <person name="Okrasinska A."/>
            <person name="Steczkiewicz K."/>
            <person name="Drgas O."/>
            <person name="Orlowska M."/>
            <person name="Perlinska-Lenart U."/>
            <person name="Aleksandrzak-Piekarczyk T."/>
            <person name="Szatraj K."/>
            <person name="Zielenkiewicz U."/>
            <person name="Pilsyk S."/>
            <person name="Malc E."/>
            <person name="Mieczkowski P."/>
            <person name="Kruszewska J.S."/>
            <person name="Biernat P."/>
            <person name="Pawlowska J."/>
        </authorList>
    </citation>
    <scope>NUCLEOTIDE SEQUENCE</scope>
    <source>
        <strain evidence="3">WA0000067209</strain>
    </source>
</reference>
<dbReference type="InterPro" id="IPR036869">
    <property type="entry name" value="J_dom_sf"/>
</dbReference>
<keyword evidence="4" id="KW-1185">Reference proteome</keyword>
<sequence length="125" mass="14732">MFKSAGRQSYRAYSRKRLTRSPFQILGVSQSANKAELKQRYYELCKQYHPDKAGGDRERFQEINRAYQIVSNKSRREMYIRYGESWDQPHTTSRRDPEPEVGIQTRNSILTGLTISLCVMLYMVI</sequence>
<proteinExistence type="predicted"/>
<dbReference type="GO" id="GO:0051087">
    <property type="term" value="F:protein-folding chaperone binding"/>
    <property type="evidence" value="ECO:0007669"/>
    <property type="project" value="TreeGrafter"/>
</dbReference>
<dbReference type="PANTHER" id="PTHR44360:SF1">
    <property type="entry name" value="DNAJ HOMOLOG SUBFAMILY B MEMBER 9"/>
    <property type="match status" value="1"/>
</dbReference>
<dbReference type="CDD" id="cd06257">
    <property type="entry name" value="DnaJ"/>
    <property type="match status" value="1"/>
</dbReference>
<dbReference type="PROSITE" id="PS50076">
    <property type="entry name" value="DNAJ_2"/>
    <property type="match status" value="1"/>
</dbReference>
<dbReference type="PANTHER" id="PTHR44360">
    <property type="entry name" value="DNAJ HOMOLOG SUBFAMILY B MEMBER 9"/>
    <property type="match status" value="1"/>
</dbReference>
<dbReference type="Pfam" id="PF00226">
    <property type="entry name" value="DnaJ"/>
    <property type="match status" value="1"/>
</dbReference>
<feature type="domain" description="J" evidence="2">
    <location>
        <begin position="21"/>
        <end position="83"/>
    </location>
</feature>